<dbReference type="AlphaFoldDB" id="A0A6A8GHD8"/>
<dbReference type="RefSeq" id="WP_151161777.1">
    <property type="nucleotide sequence ID" value="NZ_WKJO01000001.1"/>
</dbReference>
<protein>
    <recommendedName>
        <fullName evidence="1">DUF7344 domain-containing protein</fullName>
    </recommendedName>
</protein>
<proteinExistence type="predicted"/>
<dbReference type="EMBL" id="WKJO01000001">
    <property type="protein sequence ID" value="MRX21150.1"/>
    <property type="molecule type" value="Genomic_DNA"/>
</dbReference>
<evidence type="ECO:0000313" key="3">
    <source>
        <dbReference type="Proteomes" id="UP000439022"/>
    </source>
</evidence>
<keyword evidence="3" id="KW-1185">Reference proteome</keyword>
<organism evidence="2 3">
    <name type="scientific">Haloferax litoreum</name>
    <dbReference type="NCBI Taxonomy" id="2666140"/>
    <lineage>
        <taxon>Archaea</taxon>
        <taxon>Methanobacteriati</taxon>
        <taxon>Methanobacteriota</taxon>
        <taxon>Stenosarchaea group</taxon>
        <taxon>Halobacteria</taxon>
        <taxon>Halobacteriales</taxon>
        <taxon>Haloferacaceae</taxon>
        <taxon>Haloferax</taxon>
    </lineage>
</organism>
<feature type="domain" description="DUF7344" evidence="1">
    <location>
        <begin position="135"/>
        <end position="212"/>
    </location>
</feature>
<name>A0A6A8GHD8_9EURY</name>
<evidence type="ECO:0000259" key="1">
    <source>
        <dbReference type="Pfam" id="PF24035"/>
    </source>
</evidence>
<gene>
    <name evidence="2" type="ORF">GJR96_04155</name>
</gene>
<reference evidence="2 3" key="1">
    <citation type="submission" date="2019-11" db="EMBL/GenBank/DDBJ databases">
        <title>Whole genome sequence of Haloferax sp. MBLA0076.</title>
        <authorList>
            <person name="Seo M.-J."/>
            <person name="Cho E.-S."/>
        </authorList>
    </citation>
    <scope>NUCLEOTIDE SEQUENCE [LARGE SCALE GENOMIC DNA]</scope>
    <source>
        <strain evidence="2 3">MBLA0076</strain>
    </source>
</reference>
<sequence>MSSGPRPSDYHPLSLDVCSCSPTTIRALESPVRRRVLGVVLKRRAVEFDELASELTQQSEKSYPDDDTHGLHATSAVLRHTHIPKLQTAGLVSGPRDNDVLTPNLHPDIYGGPLTTHLLRSVDQDVWAAVAAVHRDRRRGEVLSLLANAGPTLTLTSLASRLVESSVRESGGTSERRSETKADVEITLHHVHLPVLAKVGLVDYDTTSGEVTYAGDRWFGLAEFVETLPPRMRAEP</sequence>
<dbReference type="Proteomes" id="UP000439022">
    <property type="component" value="Unassembled WGS sequence"/>
</dbReference>
<accession>A0A6A8GHD8</accession>
<dbReference type="Pfam" id="PF24035">
    <property type="entry name" value="DUF7344"/>
    <property type="match status" value="2"/>
</dbReference>
<feature type="domain" description="DUF7344" evidence="1">
    <location>
        <begin position="27"/>
        <end position="100"/>
    </location>
</feature>
<comment type="caution">
    <text evidence="2">The sequence shown here is derived from an EMBL/GenBank/DDBJ whole genome shotgun (WGS) entry which is preliminary data.</text>
</comment>
<dbReference type="InterPro" id="IPR055768">
    <property type="entry name" value="DUF7344"/>
</dbReference>
<evidence type="ECO:0000313" key="2">
    <source>
        <dbReference type="EMBL" id="MRX21150.1"/>
    </source>
</evidence>